<dbReference type="OrthoDB" id="9814124at2"/>
<reference evidence="3 4" key="1">
    <citation type="submission" date="2017-07" db="EMBL/GenBank/DDBJ databases">
        <title>Elstera cyanobacteriorum sp. nov., a novel bacterium isolated from cyanobacterial aggregates in a eutrophic lake.</title>
        <authorList>
            <person name="Cai H."/>
        </authorList>
    </citation>
    <scope>NUCLEOTIDE SEQUENCE [LARGE SCALE GENOMIC DNA]</scope>
    <source>
        <strain evidence="3 4">TH019</strain>
    </source>
</reference>
<dbReference type="InterPro" id="IPR016040">
    <property type="entry name" value="NAD(P)-bd_dom"/>
</dbReference>
<dbReference type="PANTHER" id="PTHR12126:SF11">
    <property type="entry name" value="NADH DEHYDROGENASE [UBIQUINONE] 1 ALPHA SUBCOMPLEX SUBUNIT 9, MITOCHONDRIAL"/>
    <property type="match status" value="1"/>
</dbReference>
<dbReference type="AlphaFoldDB" id="A0A255XJH1"/>
<accession>A0A255XJH1</accession>
<evidence type="ECO:0000313" key="3">
    <source>
        <dbReference type="EMBL" id="OYQ17031.1"/>
    </source>
</evidence>
<protein>
    <recommendedName>
        <fullName evidence="2">NAD(P)-binding domain-containing protein</fullName>
    </recommendedName>
</protein>
<evidence type="ECO:0000313" key="4">
    <source>
        <dbReference type="Proteomes" id="UP000216361"/>
    </source>
</evidence>
<dbReference type="PANTHER" id="PTHR12126">
    <property type="entry name" value="NADH-UBIQUINONE OXIDOREDUCTASE 39 KDA SUBUNIT-RELATED"/>
    <property type="match status" value="1"/>
</dbReference>
<dbReference type="GO" id="GO:0044877">
    <property type="term" value="F:protein-containing complex binding"/>
    <property type="evidence" value="ECO:0007669"/>
    <property type="project" value="TreeGrafter"/>
</dbReference>
<feature type="transmembrane region" description="Helical" evidence="1">
    <location>
        <begin position="383"/>
        <end position="402"/>
    </location>
</feature>
<evidence type="ECO:0000259" key="2">
    <source>
        <dbReference type="Pfam" id="PF13460"/>
    </source>
</evidence>
<dbReference type="Gene3D" id="3.40.50.720">
    <property type="entry name" value="NAD(P)-binding Rossmann-like Domain"/>
    <property type="match status" value="1"/>
</dbReference>
<dbReference type="Pfam" id="PF13460">
    <property type="entry name" value="NAD_binding_10"/>
    <property type="match status" value="1"/>
</dbReference>
<dbReference type="SUPFAM" id="SSF51735">
    <property type="entry name" value="NAD(P)-binding Rossmann-fold domains"/>
    <property type="match status" value="1"/>
</dbReference>
<name>A0A255XJH1_9PROT</name>
<dbReference type="EMBL" id="NOXS01000035">
    <property type="protein sequence ID" value="OYQ17031.1"/>
    <property type="molecule type" value="Genomic_DNA"/>
</dbReference>
<dbReference type="Pfam" id="PF13781">
    <property type="entry name" value="DoxX_3"/>
    <property type="match status" value="1"/>
</dbReference>
<dbReference type="RefSeq" id="WP_094410669.1">
    <property type="nucleotide sequence ID" value="NZ_BMJZ01000002.1"/>
</dbReference>
<feature type="domain" description="NAD(P)-binding" evidence="2">
    <location>
        <begin position="7"/>
        <end position="149"/>
    </location>
</feature>
<sequence length="429" mass="44933">MRVLVIGASGFVGQAVVRGLTAAGMAVLPAGRSPERLRRLFPALPPVSCDFATDTEADWQTRLRGVEAVVNLAGLIRDGGGGFKRVHADGPQALFRACRAVGVTQVVQVSALGADEAAVTQYHTSKRAADDALAQDSGTLDWIILRPSLILGPGGASHDLFAALAALPLPPRLGPGTWQVQPIGIADFVATVHNALQHPGRLACRLNIVGPEAMTTDALTATYRSWLGLPPVPSLPIPQAALRLAGTLGDRLALGALTSESLTMLAAGNTAPVEPLVETLGVRPRALAEALAETPATAADRWRARLRFFPVPLRLSLAFVWLWTAFVSAGVYPLAGSLQLIAPLGLPPWAGLTLILGGAGLDLILGVLLLIGWRIPWVGAAQLLLMAGYTGLVTLFLPDLWLHPLGPISKNLPVAAATLVMMALETDRG</sequence>
<dbReference type="InterPro" id="IPR036291">
    <property type="entry name" value="NAD(P)-bd_dom_sf"/>
</dbReference>
<evidence type="ECO:0000256" key="1">
    <source>
        <dbReference type="SAM" id="Phobius"/>
    </source>
</evidence>
<comment type="caution">
    <text evidence="3">The sequence shown here is derived from an EMBL/GenBank/DDBJ whole genome shotgun (WGS) entry which is preliminary data.</text>
</comment>
<proteinExistence type="predicted"/>
<feature type="transmembrane region" description="Helical" evidence="1">
    <location>
        <begin position="352"/>
        <end position="371"/>
    </location>
</feature>
<dbReference type="Proteomes" id="UP000216361">
    <property type="component" value="Unassembled WGS sequence"/>
</dbReference>
<keyword evidence="1" id="KW-1133">Transmembrane helix</keyword>
<feature type="transmembrane region" description="Helical" evidence="1">
    <location>
        <begin position="311"/>
        <end position="332"/>
    </location>
</feature>
<keyword evidence="1" id="KW-0472">Membrane</keyword>
<gene>
    <name evidence="3" type="ORF">CHR90_18920</name>
</gene>
<keyword evidence="4" id="KW-1185">Reference proteome</keyword>
<organism evidence="3 4">
    <name type="scientific">Elstera cyanobacteriorum</name>
    <dbReference type="NCBI Taxonomy" id="2022747"/>
    <lineage>
        <taxon>Bacteria</taxon>
        <taxon>Pseudomonadati</taxon>
        <taxon>Pseudomonadota</taxon>
        <taxon>Alphaproteobacteria</taxon>
        <taxon>Rhodospirillales</taxon>
        <taxon>Rhodospirillaceae</taxon>
        <taxon>Elstera</taxon>
    </lineage>
</organism>
<dbReference type="InterPro" id="IPR051207">
    <property type="entry name" value="ComplexI_NDUFA9_subunit"/>
</dbReference>
<keyword evidence="1" id="KW-0812">Transmembrane</keyword>
<dbReference type="InterPro" id="IPR025695">
    <property type="entry name" value="DoxX-like"/>
</dbReference>